<dbReference type="SUPFAM" id="SSF103446">
    <property type="entry name" value="PetG subunit of the cytochrome b6f complex"/>
    <property type="match status" value="1"/>
</dbReference>
<dbReference type="HAMAP" id="MF_00432">
    <property type="entry name" value="Cytb6_f_PetG"/>
    <property type="match status" value="1"/>
</dbReference>
<dbReference type="EMBL" id="CAJNDS010000038">
    <property type="protein sequence ID" value="CAE6929096.1"/>
    <property type="molecule type" value="Genomic_DNA"/>
</dbReference>
<comment type="subcellular location">
    <subcellularLocation>
        <location evidence="1">Membrane</location>
        <topology evidence="1">Single-pass membrane protein</topology>
    </subcellularLocation>
</comment>
<gene>
    <name evidence="8" type="primary">petG</name>
    <name evidence="8" type="ORF">SNAT2548_LOCUS769</name>
</gene>
<dbReference type="GO" id="GO:0016020">
    <property type="term" value="C:membrane"/>
    <property type="evidence" value="ECO:0007669"/>
    <property type="project" value="UniProtKB-SubCell"/>
</dbReference>
<proteinExistence type="inferred from homology"/>
<evidence type="ECO:0000256" key="4">
    <source>
        <dbReference type="ARBA" id="ARBA00022982"/>
    </source>
</evidence>
<keyword evidence="3 7" id="KW-0812">Transmembrane</keyword>
<sequence>MARSRTVLAPLVALACVAALFNSYSFVAPRQASIPAAAITAAVVPAAAQAAVDMPEMDMGSSLNLSATVEALMLGIVMGTVPITVFGLFVSAWLQFKKGPTLGI</sequence>
<organism evidence="8 9">
    <name type="scientific">Symbiodinium natans</name>
    <dbReference type="NCBI Taxonomy" id="878477"/>
    <lineage>
        <taxon>Eukaryota</taxon>
        <taxon>Sar</taxon>
        <taxon>Alveolata</taxon>
        <taxon>Dinophyceae</taxon>
        <taxon>Suessiales</taxon>
        <taxon>Symbiodiniaceae</taxon>
        <taxon>Symbiodinium</taxon>
    </lineage>
</organism>
<evidence type="ECO:0000313" key="9">
    <source>
        <dbReference type="Proteomes" id="UP000604046"/>
    </source>
</evidence>
<keyword evidence="5 7" id="KW-1133">Transmembrane helix</keyword>
<feature type="transmembrane region" description="Helical" evidence="7">
    <location>
        <begin position="33"/>
        <end position="52"/>
    </location>
</feature>
<evidence type="ECO:0000256" key="2">
    <source>
        <dbReference type="ARBA" id="ARBA00022448"/>
    </source>
</evidence>
<keyword evidence="2" id="KW-0813">Transport</keyword>
<dbReference type="AlphaFoldDB" id="A0A812GVY7"/>
<name>A0A812GVY7_9DINO</name>
<reference evidence="8" key="1">
    <citation type="submission" date="2021-02" db="EMBL/GenBank/DDBJ databases">
        <authorList>
            <person name="Dougan E. K."/>
            <person name="Rhodes N."/>
            <person name="Thang M."/>
            <person name="Chan C."/>
        </authorList>
    </citation>
    <scope>NUCLEOTIDE SEQUENCE</scope>
</reference>
<dbReference type="InterPro" id="IPR003683">
    <property type="entry name" value="Cyt_6/f_cplx_su5"/>
</dbReference>
<keyword evidence="6 7" id="KW-0472">Membrane</keyword>
<evidence type="ECO:0000256" key="6">
    <source>
        <dbReference type="ARBA" id="ARBA00023136"/>
    </source>
</evidence>
<dbReference type="PROSITE" id="PS51257">
    <property type="entry name" value="PROKAR_LIPOPROTEIN"/>
    <property type="match status" value="1"/>
</dbReference>
<feature type="transmembrane region" description="Helical" evidence="7">
    <location>
        <begin position="72"/>
        <end position="94"/>
    </location>
</feature>
<dbReference type="Proteomes" id="UP000604046">
    <property type="component" value="Unassembled WGS sequence"/>
</dbReference>
<keyword evidence="9" id="KW-1185">Reference proteome</keyword>
<evidence type="ECO:0000313" key="8">
    <source>
        <dbReference type="EMBL" id="CAE6929096.1"/>
    </source>
</evidence>
<dbReference type="InterPro" id="IPR036099">
    <property type="entry name" value="Cyt_6/f_cplx_su5_sf"/>
</dbReference>
<evidence type="ECO:0000256" key="7">
    <source>
        <dbReference type="SAM" id="Phobius"/>
    </source>
</evidence>
<evidence type="ECO:0000256" key="1">
    <source>
        <dbReference type="ARBA" id="ARBA00004167"/>
    </source>
</evidence>
<dbReference type="GO" id="GO:0009512">
    <property type="term" value="C:cytochrome b6f complex"/>
    <property type="evidence" value="ECO:0007669"/>
    <property type="project" value="InterPro"/>
</dbReference>
<protein>
    <submittedName>
        <fullName evidence="8">PetG protein</fullName>
    </submittedName>
</protein>
<evidence type="ECO:0000256" key="3">
    <source>
        <dbReference type="ARBA" id="ARBA00022692"/>
    </source>
</evidence>
<dbReference type="OrthoDB" id="444721at2759"/>
<keyword evidence="4" id="KW-0249">Electron transport</keyword>
<accession>A0A812GVY7</accession>
<evidence type="ECO:0000256" key="5">
    <source>
        <dbReference type="ARBA" id="ARBA00022989"/>
    </source>
</evidence>
<comment type="caution">
    <text evidence="8">The sequence shown here is derived from an EMBL/GenBank/DDBJ whole genome shotgun (WGS) entry which is preliminary data.</text>
</comment>
<dbReference type="Pfam" id="PF02529">
    <property type="entry name" value="PetG"/>
    <property type="match status" value="1"/>
</dbReference>